<dbReference type="OrthoDB" id="959236at2"/>
<keyword evidence="4" id="KW-1185">Reference proteome</keyword>
<feature type="transmembrane region" description="Helical" evidence="2">
    <location>
        <begin position="142"/>
        <end position="162"/>
    </location>
</feature>
<dbReference type="AlphaFoldDB" id="A0A3P1CKE8"/>
<feature type="region of interest" description="Disordered" evidence="1">
    <location>
        <begin position="1"/>
        <end position="44"/>
    </location>
</feature>
<protein>
    <submittedName>
        <fullName evidence="3">Uncharacterized protein</fullName>
    </submittedName>
</protein>
<gene>
    <name evidence="3" type="ORF">EHT87_16210</name>
</gene>
<keyword evidence="2" id="KW-0812">Transmembrane</keyword>
<evidence type="ECO:0000313" key="4">
    <source>
        <dbReference type="Proteomes" id="UP000274271"/>
    </source>
</evidence>
<reference evidence="3 4" key="1">
    <citation type="submission" date="2018-11" db="EMBL/GenBank/DDBJ databases">
        <authorList>
            <person name="Zhou Z."/>
            <person name="Wang G."/>
        </authorList>
    </citation>
    <scope>NUCLEOTIDE SEQUENCE [LARGE SCALE GENOMIC DNA]</scope>
    <source>
        <strain evidence="3 4">KCTC42998</strain>
    </source>
</reference>
<evidence type="ECO:0000256" key="1">
    <source>
        <dbReference type="SAM" id="MobiDB-lite"/>
    </source>
</evidence>
<feature type="transmembrane region" description="Helical" evidence="2">
    <location>
        <begin position="204"/>
        <end position="226"/>
    </location>
</feature>
<evidence type="ECO:0000256" key="2">
    <source>
        <dbReference type="SAM" id="Phobius"/>
    </source>
</evidence>
<dbReference type="Proteomes" id="UP000274271">
    <property type="component" value="Unassembled WGS sequence"/>
</dbReference>
<accession>A0A3P1CKE8</accession>
<dbReference type="EMBL" id="RQJP01000003">
    <property type="protein sequence ID" value="RRB13801.1"/>
    <property type="molecule type" value="Genomic_DNA"/>
</dbReference>
<evidence type="ECO:0000313" key="3">
    <source>
        <dbReference type="EMBL" id="RRB13801.1"/>
    </source>
</evidence>
<feature type="transmembrane region" description="Helical" evidence="2">
    <location>
        <begin position="247"/>
        <end position="266"/>
    </location>
</feature>
<sequence length="268" mass="30661">MTTKTVNGPTGANETPKSILNGHPFKPNRLKSESLESQRQKAQEAIQAAEADLLRLQEEEQSEIIAQRARLGQVRETHLMDAENFRAIARQETDEEEKRTLLRLAREDEQRAFQIGQELGLDQSLPDRGEEKPRLPLLKRPVVAMLQVVGILAAIAFCYRQFMGLQTYIQGLNETLPAEKHLQPYDITSIQKFFFEKLVVFSDLPVALAILFLIVPFMGFYVLPVLRSKKDFYTEFNEELTPWQRSLITTIFCLGLLFFLALSHSVKP</sequence>
<feature type="compositionally biased region" description="Basic and acidic residues" evidence="1">
    <location>
        <begin position="30"/>
        <end position="42"/>
    </location>
</feature>
<comment type="caution">
    <text evidence="3">The sequence shown here is derived from an EMBL/GenBank/DDBJ whole genome shotgun (WGS) entry which is preliminary data.</text>
</comment>
<feature type="compositionally biased region" description="Polar residues" evidence="1">
    <location>
        <begin position="1"/>
        <end position="18"/>
    </location>
</feature>
<proteinExistence type="predicted"/>
<organism evidence="3 4">
    <name type="scientific">Larkinella knui</name>
    <dbReference type="NCBI Taxonomy" id="2025310"/>
    <lineage>
        <taxon>Bacteria</taxon>
        <taxon>Pseudomonadati</taxon>
        <taxon>Bacteroidota</taxon>
        <taxon>Cytophagia</taxon>
        <taxon>Cytophagales</taxon>
        <taxon>Spirosomataceae</taxon>
        <taxon>Larkinella</taxon>
    </lineage>
</organism>
<keyword evidence="2" id="KW-0472">Membrane</keyword>
<name>A0A3P1CKE8_9BACT</name>
<keyword evidence="2" id="KW-1133">Transmembrane helix</keyword>
<dbReference type="RefSeq" id="WP_124907698.1">
    <property type="nucleotide sequence ID" value="NZ_RQJP01000003.1"/>
</dbReference>